<keyword evidence="5" id="KW-1133">Transmembrane helix</keyword>
<keyword evidence="1" id="KW-0479">Metal-binding</keyword>
<evidence type="ECO:0000256" key="4">
    <source>
        <dbReference type="SAM" id="MobiDB-lite"/>
    </source>
</evidence>
<reference evidence="8" key="2">
    <citation type="journal article" date="2018" name="BMC Genomics">
        <title>A manually annotated Actinidia chinensis var. chinensis (kiwifruit) genome highlights the challenges associated with draft genomes and gene prediction in plants.</title>
        <authorList>
            <person name="Pilkington S.M."/>
            <person name="Crowhurst R."/>
            <person name="Hilario E."/>
            <person name="Nardozza S."/>
            <person name="Fraser L."/>
            <person name="Peng Y."/>
            <person name="Gunaseelan K."/>
            <person name="Simpson R."/>
            <person name="Tahir J."/>
            <person name="Deroles S.C."/>
            <person name="Templeton K."/>
            <person name="Luo Z."/>
            <person name="Davy M."/>
            <person name="Cheng C."/>
            <person name="McNeilage M."/>
            <person name="Scaglione D."/>
            <person name="Liu Y."/>
            <person name="Zhang Q."/>
            <person name="Datson P."/>
            <person name="De Silva N."/>
            <person name="Gardiner S.E."/>
            <person name="Bassett H."/>
            <person name="Chagne D."/>
            <person name="McCallum J."/>
            <person name="Dzierzon H."/>
            <person name="Deng C."/>
            <person name="Wang Y.Y."/>
            <person name="Barron L."/>
            <person name="Manako K."/>
            <person name="Bowen J."/>
            <person name="Foster T.M."/>
            <person name="Erridge Z.A."/>
            <person name="Tiffin H."/>
            <person name="Waite C.N."/>
            <person name="Davies K.M."/>
            <person name="Grierson E.P."/>
            <person name="Laing W.A."/>
            <person name="Kirk R."/>
            <person name="Chen X."/>
            <person name="Wood M."/>
            <person name="Montefiori M."/>
            <person name="Brummell D.A."/>
            <person name="Schwinn K.E."/>
            <person name="Catanach A."/>
            <person name="Fullerton C."/>
            <person name="Li D."/>
            <person name="Meiyalaghan S."/>
            <person name="Nieuwenhuizen N."/>
            <person name="Read N."/>
            <person name="Prakash R."/>
            <person name="Hunter D."/>
            <person name="Zhang H."/>
            <person name="McKenzie M."/>
            <person name="Knabel M."/>
            <person name="Harris A."/>
            <person name="Allan A.C."/>
            <person name="Gleave A."/>
            <person name="Chen A."/>
            <person name="Janssen B.J."/>
            <person name="Plunkett B."/>
            <person name="Ampomah-Dwamena C."/>
            <person name="Voogd C."/>
            <person name="Leif D."/>
            <person name="Lafferty D."/>
            <person name="Souleyre E.J.F."/>
            <person name="Varkonyi-Gasic E."/>
            <person name="Gambi F."/>
            <person name="Hanley J."/>
            <person name="Yao J.L."/>
            <person name="Cheung J."/>
            <person name="David K.M."/>
            <person name="Warren B."/>
            <person name="Marsh K."/>
            <person name="Snowden K.C."/>
            <person name="Lin-Wang K."/>
            <person name="Brian L."/>
            <person name="Martinez-Sanchez M."/>
            <person name="Wang M."/>
            <person name="Ileperuma N."/>
            <person name="Macnee N."/>
            <person name="Campin R."/>
            <person name="McAtee P."/>
            <person name="Drummond R.S.M."/>
            <person name="Espley R.V."/>
            <person name="Ireland H.S."/>
            <person name="Wu R."/>
            <person name="Atkinson R.G."/>
            <person name="Karunairetnam S."/>
            <person name="Bulley S."/>
            <person name="Chunkath S."/>
            <person name="Hanley Z."/>
            <person name="Storey R."/>
            <person name="Thrimawithana A.H."/>
            <person name="Thomson S."/>
            <person name="David C."/>
            <person name="Testolin R."/>
            <person name="Huang H."/>
            <person name="Hellens R.P."/>
            <person name="Schaffer R.J."/>
        </authorList>
    </citation>
    <scope>NUCLEOTIDE SEQUENCE [LARGE SCALE GENOMIC DNA]</scope>
    <source>
        <strain evidence="8">cv. Red5</strain>
    </source>
</reference>
<sequence length="260" mass="28253">MASSSRSPFNLPSSPLSVFKQILCFSLSLSLSLSLPLLWLCFLIQTMKLINKINPKQLFRSKKSRSVSRSDPSSSSSSLSDFSDSSSNHHRKSETGKGTPGTPTSVLPGNSPEISVGEYSELVMAFNMIDRDGDGKITMEELAAVLSRVGAAPPSEEEILGMLGEVDRDGDGCISLEEFGAIGAAFAPPSCDQELREAFDFFDADHDGRITAEELKAVFSAIGDERCTLEECRRMICGVGKNGDGFVCFEDFARMMVQHR</sequence>
<dbReference type="FunFam" id="1.10.238.10:FF:000001">
    <property type="entry name" value="Calmodulin 1"/>
    <property type="match status" value="1"/>
</dbReference>
<evidence type="ECO:0000313" key="7">
    <source>
        <dbReference type="EMBL" id="PSS01760.1"/>
    </source>
</evidence>
<dbReference type="Gene3D" id="1.10.238.10">
    <property type="entry name" value="EF-hand"/>
    <property type="match status" value="2"/>
</dbReference>
<feature type="transmembrane region" description="Helical" evidence="5">
    <location>
        <begin position="20"/>
        <end position="44"/>
    </location>
</feature>
<name>A0A2R6Q4H1_ACTCC</name>
<dbReference type="InterPro" id="IPR018247">
    <property type="entry name" value="EF_Hand_1_Ca_BS"/>
</dbReference>
<feature type="domain" description="EF-hand" evidence="6">
    <location>
        <begin position="117"/>
        <end position="152"/>
    </location>
</feature>
<dbReference type="Pfam" id="PF13499">
    <property type="entry name" value="EF-hand_7"/>
    <property type="match status" value="2"/>
</dbReference>
<accession>A0A2R6Q4H1</accession>
<evidence type="ECO:0000256" key="3">
    <source>
        <dbReference type="ARBA" id="ARBA00022837"/>
    </source>
</evidence>
<feature type="region of interest" description="Disordered" evidence="4">
    <location>
        <begin position="61"/>
        <end position="111"/>
    </location>
</feature>
<keyword evidence="5" id="KW-0812">Transmembrane</keyword>
<dbReference type="PROSITE" id="PS00018">
    <property type="entry name" value="EF_HAND_1"/>
    <property type="match status" value="3"/>
</dbReference>
<dbReference type="GO" id="GO:0005509">
    <property type="term" value="F:calcium ion binding"/>
    <property type="evidence" value="ECO:0007669"/>
    <property type="project" value="InterPro"/>
</dbReference>
<dbReference type="AlphaFoldDB" id="A0A2R6Q4H1"/>
<dbReference type="InterPro" id="IPR002048">
    <property type="entry name" value="EF_hand_dom"/>
</dbReference>
<keyword evidence="5" id="KW-0472">Membrane</keyword>
<dbReference type="InterPro" id="IPR039647">
    <property type="entry name" value="EF_hand_pair_protein_CML-like"/>
</dbReference>
<proteinExistence type="predicted"/>
<dbReference type="PANTHER" id="PTHR10891">
    <property type="entry name" value="EF-HAND CALCIUM-BINDING DOMAIN CONTAINING PROTEIN"/>
    <property type="match status" value="1"/>
</dbReference>
<gene>
    <name evidence="7" type="ORF">CEY00_Acc23116</name>
</gene>
<dbReference type="Gramene" id="PSS01760">
    <property type="protein sequence ID" value="PSS01760"/>
    <property type="gene ID" value="CEY00_Acc23116"/>
</dbReference>
<keyword evidence="8" id="KW-1185">Reference proteome</keyword>
<dbReference type="CDD" id="cd00051">
    <property type="entry name" value="EFh"/>
    <property type="match status" value="1"/>
</dbReference>
<dbReference type="STRING" id="1590841.A0A2R6Q4H1"/>
<feature type="domain" description="EF-hand" evidence="6">
    <location>
        <begin position="227"/>
        <end position="260"/>
    </location>
</feature>
<dbReference type="SUPFAM" id="SSF47473">
    <property type="entry name" value="EF-hand"/>
    <property type="match status" value="1"/>
</dbReference>
<dbReference type="Proteomes" id="UP000241394">
    <property type="component" value="Chromosome LG20"/>
</dbReference>
<keyword evidence="3" id="KW-0106">Calcium</keyword>
<organism evidence="7 8">
    <name type="scientific">Actinidia chinensis var. chinensis</name>
    <name type="common">Chinese soft-hair kiwi</name>
    <dbReference type="NCBI Taxonomy" id="1590841"/>
    <lineage>
        <taxon>Eukaryota</taxon>
        <taxon>Viridiplantae</taxon>
        <taxon>Streptophyta</taxon>
        <taxon>Embryophyta</taxon>
        <taxon>Tracheophyta</taxon>
        <taxon>Spermatophyta</taxon>
        <taxon>Magnoliopsida</taxon>
        <taxon>eudicotyledons</taxon>
        <taxon>Gunneridae</taxon>
        <taxon>Pentapetalae</taxon>
        <taxon>asterids</taxon>
        <taxon>Ericales</taxon>
        <taxon>Actinidiaceae</taxon>
        <taxon>Actinidia</taxon>
    </lineage>
</organism>
<protein>
    <submittedName>
        <fullName evidence="7">Calcium-binding protein</fullName>
    </submittedName>
</protein>
<evidence type="ECO:0000256" key="1">
    <source>
        <dbReference type="ARBA" id="ARBA00022723"/>
    </source>
</evidence>
<dbReference type="OMA" id="CRLMIAS"/>
<feature type="domain" description="EF-hand" evidence="6">
    <location>
        <begin position="154"/>
        <end position="189"/>
    </location>
</feature>
<dbReference type="EMBL" id="NKQK01000020">
    <property type="protein sequence ID" value="PSS01760.1"/>
    <property type="molecule type" value="Genomic_DNA"/>
</dbReference>
<keyword evidence="2" id="KW-0677">Repeat</keyword>
<comment type="caution">
    <text evidence="7">The sequence shown here is derived from an EMBL/GenBank/DDBJ whole genome shotgun (WGS) entry which is preliminary data.</text>
</comment>
<dbReference type="SMART" id="SM00054">
    <property type="entry name" value="EFh"/>
    <property type="match status" value="4"/>
</dbReference>
<feature type="compositionally biased region" description="Low complexity" evidence="4">
    <location>
        <begin position="67"/>
        <end position="86"/>
    </location>
</feature>
<dbReference type="InParanoid" id="A0A2R6Q4H1"/>
<dbReference type="InterPro" id="IPR011992">
    <property type="entry name" value="EF-hand-dom_pair"/>
</dbReference>
<dbReference type="PROSITE" id="PS50222">
    <property type="entry name" value="EF_HAND_2"/>
    <property type="match status" value="4"/>
</dbReference>
<dbReference type="OrthoDB" id="26525at2759"/>
<evidence type="ECO:0000256" key="2">
    <source>
        <dbReference type="ARBA" id="ARBA00022737"/>
    </source>
</evidence>
<evidence type="ECO:0000259" key="6">
    <source>
        <dbReference type="PROSITE" id="PS50222"/>
    </source>
</evidence>
<evidence type="ECO:0000313" key="8">
    <source>
        <dbReference type="Proteomes" id="UP000241394"/>
    </source>
</evidence>
<feature type="domain" description="EF-hand" evidence="6">
    <location>
        <begin position="190"/>
        <end position="225"/>
    </location>
</feature>
<reference evidence="7 8" key="1">
    <citation type="submission" date="2017-07" db="EMBL/GenBank/DDBJ databases">
        <title>An improved, manually edited Actinidia chinensis var. chinensis (kiwifruit) genome highlights the challenges associated with draft genomes and gene prediction in plants.</title>
        <authorList>
            <person name="Pilkington S."/>
            <person name="Crowhurst R."/>
            <person name="Hilario E."/>
            <person name="Nardozza S."/>
            <person name="Fraser L."/>
            <person name="Peng Y."/>
            <person name="Gunaseelan K."/>
            <person name="Simpson R."/>
            <person name="Tahir J."/>
            <person name="Deroles S."/>
            <person name="Templeton K."/>
            <person name="Luo Z."/>
            <person name="Davy M."/>
            <person name="Cheng C."/>
            <person name="Mcneilage M."/>
            <person name="Scaglione D."/>
            <person name="Liu Y."/>
            <person name="Zhang Q."/>
            <person name="Datson P."/>
            <person name="De Silva N."/>
            <person name="Gardiner S."/>
            <person name="Bassett H."/>
            <person name="Chagne D."/>
            <person name="Mccallum J."/>
            <person name="Dzierzon H."/>
            <person name="Deng C."/>
            <person name="Wang Y.-Y."/>
            <person name="Barron N."/>
            <person name="Manako K."/>
            <person name="Bowen J."/>
            <person name="Foster T."/>
            <person name="Erridge Z."/>
            <person name="Tiffin H."/>
            <person name="Waite C."/>
            <person name="Davies K."/>
            <person name="Grierson E."/>
            <person name="Laing W."/>
            <person name="Kirk R."/>
            <person name="Chen X."/>
            <person name="Wood M."/>
            <person name="Montefiori M."/>
            <person name="Brummell D."/>
            <person name="Schwinn K."/>
            <person name="Catanach A."/>
            <person name="Fullerton C."/>
            <person name="Li D."/>
            <person name="Meiyalaghan S."/>
            <person name="Nieuwenhuizen N."/>
            <person name="Read N."/>
            <person name="Prakash R."/>
            <person name="Hunter D."/>
            <person name="Zhang H."/>
            <person name="Mckenzie M."/>
            <person name="Knabel M."/>
            <person name="Harris A."/>
            <person name="Allan A."/>
            <person name="Chen A."/>
            <person name="Janssen B."/>
            <person name="Plunkett B."/>
            <person name="Dwamena C."/>
            <person name="Voogd C."/>
            <person name="Leif D."/>
            <person name="Lafferty D."/>
            <person name="Souleyre E."/>
            <person name="Varkonyi-Gasic E."/>
            <person name="Gambi F."/>
            <person name="Hanley J."/>
            <person name="Yao J.-L."/>
            <person name="Cheung J."/>
            <person name="David K."/>
            <person name="Warren B."/>
            <person name="Marsh K."/>
            <person name="Snowden K."/>
            <person name="Lin-Wang K."/>
            <person name="Brian L."/>
            <person name="Martinez-Sanchez M."/>
            <person name="Wang M."/>
            <person name="Ileperuma N."/>
            <person name="Macnee N."/>
            <person name="Campin R."/>
            <person name="Mcatee P."/>
            <person name="Drummond R."/>
            <person name="Espley R."/>
            <person name="Ireland H."/>
            <person name="Wu R."/>
            <person name="Atkinson R."/>
            <person name="Karunairetnam S."/>
            <person name="Bulley S."/>
            <person name="Chunkath S."/>
            <person name="Hanley Z."/>
            <person name="Storey R."/>
            <person name="Thrimawithana A."/>
            <person name="Thomson S."/>
            <person name="David C."/>
            <person name="Testolin R."/>
        </authorList>
    </citation>
    <scope>NUCLEOTIDE SEQUENCE [LARGE SCALE GENOMIC DNA]</scope>
    <source>
        <strain evidence="8">cv. Red5</strain>
        <tissue evidence="7">Young leaf</tissue>
    </source>
</reference>
<evidence type="ECO:0000256" key="5">
    <source>
        <dbReference type="SAM" id="Phobius"/>
    </source>
</evidence>